<dbReference type="Proteomes" id="UP001246244">
    <property type="component" value="Unassembled WGS sequence"/>
</dbReference>
<name>A0ABU2D3C6_9EURY</name>
<feature type="compositionally biased region" description="Polar residues" evidence="1">
    <location>
        <begin position="48"/>
        <end position="69"/>
    </location>
</feature>
<comment type="caution">
    <text evidence="2">The sequence shown here is derived from an EMBL/GenBank/DDBJ whole genome shotgun (WGS) entry which is preliminary data.</text>
</comment>
<sequence>MKKMMALISALAVLMIAFSGCVGDNKSAVNGTESNDSEANVTPAESAANISELNTPAVNGTETSSTEANVTPAESAANISALDKSTVSGTKSSSSGTESGSSGTDSSSSEANVNSDEGAADISEIENLPAGFEYVASIPLNSSDIRIDYNADNVSEVVGGSEGLYKYNDSDIYVDVIELQKPEATNNLIDAYKSSFVPLTEGSRFVEESFNGHSAVRITDHVVSAGTEVPRYSYIWSNGNYVLVVTGNIADSSLIKQLAEATGY</sequence>
<reference evidence="3" key="1">
    <citation type="submission" date="2023-07" db="EMBL/GenBank/DDBJ databases">
        <title>Whole-genome sequencing of a new Methanosarcina sp. Z-7115.</title>
        <authorList>
            <person name="Zhilina T.N."/>
            <person name="Merkel A.Y."/>
        </authorList>
    </citation>
    <scope>NUCLEOTIDE SEQUENCE [LARGE SCALE GENOMIC DNA]</scope>
    <source>
        <strain evidence="3">Z-7115</strain>
    </source>
</reference>
<evidence type="ECO:0000256" key="1">
    <source>
        <dbReference type="SAM" id="MobiDB-lite"/>
    </source>
</evidence>
<protein>
    <recommendedName>
        <fullName evidence="4">DUF4367 domain-containing protein</fullName>
    </recommendedName>
</protein>
<feature type="compositionally biased region" description="Polar residues" evidence="1">
    <location>
        <begin position="29"/>
        <end position="40"/>
    </location>
</feature>
<evidence type="ECO:0008006" key="4">
    <source>
        <dbReference type="Google" id="ProtNLM"/>
    </source>
</evidence>
<evidence type="ECO:0000313" key="3">
    <source>
        <dbReference type="Proteomes" id="UP001246244"/>
    </source>
</evidence>
<feature type="compositionally biased region" description="Low complexity" evidence="1">
    <location>
        <begin position="85"/>
        <end position="109"/>
    </location>
</feature>
<keyword evidence="3" id="KW-1185">Reference proteome</keyword>
<dbReference type="RefSeq" id="WP_310576508.1">
    <property type="nucleotide sequence ID" value="NZ_JAVKPK010000051.1"/>
</dbReference>
<organism evidence="2 3">
    <name type="scientific">Methanosarcina baikalica</name>
    <dbReference type="NCBI Taxonomy" id="3073890"/>
    <lineage>
        <taxon>Archaea</taxon>
        <taxon>Methanobacteriati</taxon>
        <taxon>Methanobacteriota</taxon>
        <taxon>Stenosarchaea group</taxon>
        <taxon>Methanomicrobia</taxon>
        <taxon>Methanosarcinales</taxon>
        <taxon>Methanosarcinaceae</taxon>
        <taxon>Methanosarcina</taxon>
    </lineage>
</organism>
<proteinExistence type="predicted"/>
<evidence type="ECO:0000313" key="2">
    <source>
        <dbReference type="EMBL" id="MDR7666481.1"/>
    </source>
</evidence>
<dbReference type="PROSITE" id="PS51257">
    <property type="entry name" value="PROKAR_LIPOPROTEIN"/>
    <property type="match status" value="1"/>
</dbReference>
<feature type="region of interest" description="Disordered" evidence="1">
    <location>
        <begin position="29"/>
        <end position="117"/>
    </location>
</feature>
<accession>A0ABU2D3C6</accession>
<gene>
    <name evidence="2" type="ORF">RG963_11950</name>
</gene>
<dbReference type="EMBL" id="JAVKPK010000051">
    <property type="protein sequence ID" value="MDR7666481.1"/>
    <property type="molecule type" value="Genomic_DNA"/>
</dbReference>